<organism evidence="1 2">
    <name type="scientific">Eumeta variegata</name>
    <name type="common">Bagworm moth</name>
    <name type="synonym">Eumeta japonica</name>
    <dbReference type="NCBI Taxonomy" id="151549"/>
    <lineage>
        <taxon>Eukaryota</taxon>
        <taxon>Metazoa</taxon>
        <taxon>Ecdysozoa</taxon>
        <taxon>Arthropoda</taxon>
        <taxon>Hexapoda</taxon>
        <taxon>Insecta</taxon>
        <taxon>Pterygota</taxon>
        <taxon>Neoptera</taxon>
        <taxon>Endopterygota</taxon>
        <taxon>Lepidoptera</taxon>
        <taxon>Glossata</taxon>
        <taxon>Ditrysia</taxon>
        <taxon>Tineoidea</taxon>
        <taxon>Psychidae</taxon>
        <taxon>Oiketicinae</taxon>
        <taxon>Eumeta</taxon>
    </lineage>
</organism>
<proteinExistence type="predicted"/>
<sequence>MKHHARRLFRTGLRGRVNFNDEFRDDRPSTAVNNKNADALRHMIETDRYVTTCHDVRASLEILSASYVSHYAAGPDKAVILLPVKLFSNVTSRIGSFWFNVFSVQPRAVMTLWSNALLSNRAGAGFDPDLRLGSELPSLGVEERLRLSSPPRCQSPDPVA</sequence>
<name>A0A4C1YIZ1_EUMVA</name>
<evidence type="ECO:0000313" key="2">
    <source>
        <dbReference type="Proteomes" id="UP000299102"/>
    </source>
</evidence>
<dbReference type="EMBL" id="BGZK01001205">
    <property type="protein sequence ID" value="GBP74377.1"/>
    <property type="molecule type" value="Genomic_DNA"/>
</dbReference>
<keyword evidence="2" id="KW-1185">Reference proteome</keyword>
<reference evidence="1 2" key="1">
    <citation type="journal article" date="2019" name="Commun. Biol.">
        <title>The bagworm genome reveals a unique fibroin gene that provides high tensile strength.</title>
        <authorList>
            <person name="Kono N."/>
            <person name="Nakamura H."/>
            <person name="Ohtoshi R."/>
            <person name="Tomita M."/>
            <person name="Numata K."/>
            <person name="Arakawa K."/>
        </authorList>
    </citation>
    <scope>NUCLEOTIDE SEQUENCE [LARGE SCALE GENOMIC DNA]</scope>
</reference>
<comment type="caution">
    <text evidence="1">The sequence shown here is derived from an EMBL/GenBank/DDBJ whole genome shotgun (WGS) entry which is preliminary data.</text>
</comment>
<gene>
    <name evidence="1" type="ORF">EVAR_51562_1</name>
</gene>
<protein>
    <submittedName>
        <fullName evidence="1">Uncharacterized protein</fullName>
    </submittedName>
</protein>
<accession>A0A4C1YIZ1</accession>
<dbReference type="Proteomes" id="UP000299102">
    <property type="component" value="Unassembled WGS sequence"/>
</dbReference>
<evidence type="ECO:0000313" key="1">
    <source>
        <dbReference type="EMBL" id="GBP74377.1"/>
    </source>
</evidence>
<dbReference type="AlphaFoldDB" id="A0A4C1YIZ1"/>